<feature type="region of interest" description="Disordered" evidence="1">
    <location>
        <begin position="174"/>
        <end position="212"/>
    </location>
</feature>
<reference evidence="2 3" key="1">
    <citation type="submission" date="2024-08" db="EMBL/GenBank/DDBJ databases">
        <authorList>
            <person name="Cucini C."/>
            <person name="Frati F."/>
        </authorList>
    </citation>
    <scope>NUCLEOTIDE SEQUENCE [LARGE SCALE GENOMIC DNA]</scope>
</reference>
<dbReference type="Proteomes" id="UP001642540">
    <property type="component" value="Unassembled WGS sequence"/>
</dbReference>
<name>A0ABP1PVL9_9HEXA</name>
<evidence type="ECO:0000256" key="1">
    <source>
        <dbReference type="SAM" id="MobiDB-lite"/>
    </source>
</evidence>
<accession>A0ABP1PVL9</accession>
<feature type="compositionally biased region" description="Low complexity" evidence="1">
    <location>
        <begin position="195"/>
        <end position="212"/>
    </location>
</feature>
<comment type="caution">
    <text evidence="2">The sequence shown here is derived from an EMBL/GenBank/DDBJ whole genome shotgun (WGS) entry which is preliminary data.</text>
</comment>
<sequence>MPPMSSVPNHVVGRNGGNLLGQPVFHAPPTGTGLNPNNVQIQPHPLAPTINNMTIQTFPNFLIPIQPPQMNGQTIPTLHLGIATSFIPLPPPPRMVHPQSNNNSVGVPSSMMFTRPPGWSMVPVFSSANSVPPTGGRPRMAVPQSGNGFHGQQRSQSLPQVFLHGSAPGNYGGTGARFSVPVSQHGNGFHGQATPNQVPQVVQSNNQSTLQK</sequence>
<organism evidence="2 3">
    <name type="scientific">Orchesella dallaii</name>
    <dbReference type="NCBI Taxonomy" id="48710"/>
    <lineage>
        <taxon>Eukaryota</taxon>
        <taxon>Metazoa</taxon>
        <taxon>Ecdysozoa</taxon>
        <taxon>Arthropoda</taxon>
        <taxon>Hexapoda</taxon>
        <taxon>Collembola</taxon>
        <taxon>Entomobryomorpha</taxon>
        <taxon>Entomobryoidea</taxon>
        <taxon>Orchesellidae</taxon>
        <taxon>Orchesellinae</taxon>
        <taxon>Orchesella</taxon>
    </lineage>
</organism>
<keyword evidence="3" id="KW-1185">Reference proteome</keyword>
<feature type="region of interest" description="Disordered" evidence="1">
    <location>
        <begin position="1"/>
        <end position="37"/>
    </location>
</feature>
<protein>
    <submittedName>
        <fullName evidence="2">Uncharacterized protein</fullName>
    </submittedName>
</protein>
<dbReference type="EMBL" id="CAXLJM020000013">
    <property type="protein sequence ID" value="CAL8079112.1"/>
    <property type="molecule type" value="Genomic_DNA"/>
</dbReference>
<evidence type="ECO:0000313" key="2">
    <source>
        <dbReference type="EMBL" id="CAL8079112.1"/>
    </source>
</evidence>
<proteinExistence type="predicted"/>
<gene>
    <name evidence="2" type="ORF">ODALV1_LOCUS4283</name>
</gene>
<evidence type="ECO:0000313" key="3">
    <source>
        <dbReference type="Proteomes" id="UP001642540"/>
    </source>
</evidence>